<organism evidence="3 4">
    <name type="scientific">Salinirubrum litoreum</name>
    <dbReference type="NCBI Taxonomy" id="1126234"/>
    <lineage>
        <taxon>Archaea</taxon>
        <taxon>Methanobacteriati</taxon>
        <taxon>Methanobacteriota</taxon>
        <taxon>Stenosarchaea group</taxon>
        <taxon>Halobacteria</taxon>
        <taxon>Halobacteriales</taxon>
        <taxon>Haloferacaceae</taxon>
        <taxon>Salinirubrum</taxon>
    </lineage>
</organism>
<comment type="caution">
    <text evidence="3">The sequence shown here is derived from an EMBL/GenBank/DDBJ whole genome shotgun (WGS) entry which is preliminary data.</text>
</comment>
<evidence type="ECO:0000313" key="4">
    <source>
        <dbReference type="Proteomes" id="UP001596201"/>
    </source>
</evidence>
<dbReference type="AlphaFoldDB" id="A0ABD5R985"/>
<dbReference type="Pfam" id="PF26240">
    <property type="entry name" value="DUF8055"/>
    <property type="match status" value="1"/>
</dbReference>
<protein>
    <recommendedName>
        <fullName evidence="2">DUF8055 domain-containing protein</fullName>
    </recommendedName>
</protein>
<gene>
    <name evidence="3" type="ORF">ACFPJ5_06575</name>
</gene>
<feature type="compositionally biased region" description="Low complexity" evidence="1">
    <location>
        <begin position="141"/>
        <end position="151"/>
    </location>
</feature>
<feature type="compositionally biased region" description="Low complexity" evidence="1">
    <location>
        <begin position="117"/>
        <end position="133"/>
    </location>
</feature>
<feature type="region of interest" description="Disordered" evidence="1">
    <location>
        <begin position="117"/>
        <end position="163"/>
    </location>
</feature>
<accession>A0ABD5R985</accession>
<dbReference type="EMBL" id="JBHSKX010000001">
    <property type="protein sequence ID" value="MFC5366599.1"/>
    <property type="molecule type" value="Genomic_DNA"/>
</dbReference>
<dbReference type="Proteomes" id="UP001596201">
    <property type="component" value="Unassembled WGS sequence"/>
</dbReference>
<keyword evidence="4" id="KW-1185">Reference proteome</keyword>
<reference evidence="3 4" key="1">
    <citation type="journal article" date="2019" name="Int. J. Syst. Evol. Microbiol.">
        <title>The Global Catalogue of Microorganisms (GCM) 10K type strain sequencing project: providing services to taxonomists for standard genome sequencing and annotation.</title>
        <authorList>
            <consortium name="The Broad Institute Genomics Platform"/>
            <consortium name="The Broad Institute Genome Sequencing Center for Infectious Disease"/>
            <person name="Wu L."/>
            <person name="Ma J."/>
        </authorList>
    </citation>
    <scope>NUCLEOTIDE SEQUENCE [LARGE SCALE GENOMIC DNA]</scope>
    <source>
        <strain evidence="3 4">CGMCC 1.12237</strain>
    </source>
</reference>
<dbReference type="RefSeq" id="WP_227228060.1">
    <property type="nucleotide sequence ID" value="NZ_JAJCVJ010000001.1"/>
</dbReference>
<feature type="compositionally biased region" description="Basic and acidic residues" evidence="1">
    <location>
        <begin position="152"/>
        <end position="163"/>
    </location>
</feature>
<evidence type="ECO:0000259" key="2">
    <source>
        <dbReference type="Pfam" id="PF26240"/>
    </source>
</evidence>
<name>A0ABD5R985_9EURY</name>
<dbReference type="InterPro" id="IPR058368">
    <property type="entry name" value="DUF8055"/>
</dbReference>
<evidence type="ECO:0000313" key="3">
    <source>
        <dbReference type="EMBL" id="MFC5366599.1"/>
    </source>
</evidence>
<proteinExistence type="predicted"/>
<feature type="domain" description="DUF8055" evidence="2">
    <location>
        <begin position="5"/>
        <end position="98"/>
    </location>
</feature>
<sequence length="163" mass="17258">MKRSAYWEEVTTLVERSREECASFDPAADESDPHVPLAAGVGPIIELYVDSRRESEPLSAVEESLLEGVLNDWLDQFAACHDTVPDDRVSLHEVAMCYADHGSLVSTGRDLVGLDAATSSSTPAASASASASSGGTGTDGGADTTGDQTTGRSRDREDREPVR</sequence>
<evidence type="ECO:0000256" key="1">
    <source>
        <dbReference type="SAM" id="MobiDB-lite"/>
    </source>
</evidence>